<dbReference type="PANTHER" id="PTHR10209:SF881">
    <property type="entry name" value="FI07970P-RELATED"/>
    <property type="match status" value="1"/>
</dbReference>
<evidence type="ECO:0000256" key="1">
    <source>
        <dbReference type="ARBA" id="ARBA00008056"/>
    </source>
</evidence>
<dbReference type="Pfam" id="PF03171">
    <property type="entry name" value="2OG-FeII_Oxy"/>
    <property type="match status" value="1"/>
</dbReference>
<dbReference type="eggNOG" id="COG3491">
    <property type="taxonomic scope" value="Bacteria"/>
</dbReference>
<evidence type="ECO:0000256" key="5">
    <source>
        <dbReference type="ARBA" id="ARBA00023004"/>
    </source>
</evidence>
<dbReference type="RefSeq" id="WP_033062115.1">
    <property type="nucleotide sequence ID" value="NZ_AZQQ01000110.1"/>
</dbReference>
<dbReference type="EMBL" id="AZQQ01000110">
    <property type="protein sequence ID" value="KDD65197.1"/>
    <property type="molecule type" value="Genomic_DNA"/>
</dbReference>
<dbReference type="GO" id="GO:0016491">
    <property type="term" value="F:oxidoreductase activity"/>
    <property type="evidence" value="ECO:0007669"/>
    <property type="project" value="UniProtKB-KW"/>
</dbReference>
<evidence type="ECO:0000313" key="9">
    <source>
        <dbReference type="Proteomes" id="UP000026739"/>
    </source>
</evidence>
<comment type="caution">
    <text evidence="8">The sequence shown here is derived from an EMBL/GenBank/DDBJ whole genome shotgun (WGS) entry which is preliminary data.</text>
</comment>
<dbReference type="GO" id="GO:0046872">
    <property type="term" value="F:metal ion binding"/>
    <property type="evidence" value="ECO:0007669"/>
    <property type="project" value="UniProtKB-KW"/>
</dbReference>
<dbReference type="PANTHER" id="PTHR10209">
    <property type="entry name" value="OXIDOREDUCTASE, 2OG-FE II OXYGENASE FAMILY PROTEIN"/>
    <property type="match status" value="1"/>
</dbReference>
<organism evidence="8 9">
    <name type="scientific">Pseudomonas mandelii PD30</name>
    <dbReference type="NCBI Taxonomy" id="1419583"/>
    <lineage>
        <taxon>Bacteria</taxon>
        <taxon>Pseudomonadati</taxon>
        <taxon>Pseudomonadota</taxon>
        <taxon>Gammaproteobacteria</taxon>
        <taxon>Pseudomonadales</taxon>
        <taxon>Pseudomonadaceae</taxon>
        <taxon>Pseudomonas</taxon>
    </lineage>
</organism>
<reference evidence="8 9" key="1">
    <citation type="submission" date="2013-12" db="EMBL/GenBank/DDBJ databases">
        <authorList>
            <person name="Formusa P.A."/>
            <person name="Habash M."/>
            <person name="Lee H."/>
            <person name="Trevors J.T."/>
        </authorList>
    </citation>
    <scope>NUCLEOTIDE SEQUENCE [LARGE SCALE GENOMIC DNA]</scope>
    <source>
        <strain evidence="8 9">PD30</strain>
    </source>
</reference>
<dbReference type="PRINTS" id="PR00682">
    <property type="entry name" value="IPNSYNTHASE"/>
</dbReference>
<evidence type="ECO:0000313" key="8">
    <source>
        <dbReference type="EMBL" id="KDD65197.1"/>
    </source>
</evidence>
<evidence type="ECO:0000256" key="4">
    <source>
        <dbReference type="ARBA" id="ARBA00023002"/>
    </source>
</evidence>
<evidence type="ECO:0000259" key="7">
    <source>
        <dbReference type="PROSITE" id="PS51471"/>
    </source>
</evidence>
<dbReference type="UniPathway" id="UPA00385"/>
<evidence type="ECO:0000256" key="2">
    <source>
        <dbReference type="ARBA" id="ARBA00011245"/>
    </source>
</evidence>
<evidence type="ECO:0000256" key="3">
    <source>
        <dbReference type="ARBA" id="ARBA00022723"/>
    </source>
</evidence>
<evidence type="ECO:0000256" key="6">
    <source>
        <dbReference type="RuleBase" id="RU003682"/>
    </source>
</evidence>
<dbReference type="Proteomes" id="UP000026739">
    <property type="component" value="Unassembled WGS sequence"/>
</dbReference>
<keyword evidence="4 6" id="KW-0560">Oxidoreductase</keyword>
<keyword evidence="5 6" id="KW-0408">Iron</keyword>
<comment type="similarity">
    <text evidence="1 6">Belongs to the iron/ascorbate-dependent oxidoreductase family.</text>
</comment>
<name>A0A059KT27_9PSED</name>
<gene>
    <name evidence="8" type="ORF">V466_30925</name>
</gene>
<accession>A0A059KT27</accession>
<dbReference type="SUPFAM" id="SSF51197">
    <property type="entry name" value="Clavaminate synthase-like"/>
    <property type="match status" value="1"/>
</dbReference>
<comment type="subunit">
    <text evidence="2">Monomer.</text>
</comment>
<dbReference type="InterPro" id="IPR044861">
    <property type="entry name" value="IPNS-like_FE2OG_OXY"/>
</dbReference>
<dbReference type="GO" id="GO:0009693">
    <property type="term" value="P:ethylene biosynthetic process"/>
    <property type="evidence" value="ECO:0007669"/>
    <property type="project" value="UniProtKB-UniPathway"/>
</dbReference>
<dbReference type="InterPro" id="IPR026992">
    <property type="entry name" value="DIOX_N"/>
</dbReference>
<dbReference type="Pfam" id="PF14226">
    <property type="entry name" value="DIOX_N"/>
    <property type="match status" value="1"/>
</dbReference>
<protein>
    <submittedName>
        <fullName evidence="8">2OG-Fe(II) oxygenase</fullName>
    </submittedName>
</protein>
<keyword evidence="3 6" id="KW-0479">Metal-binding</keyword>
<dbReference type="PROSITE" id="PS51471">
    <property type="entry name" value="FE2OG_OXY"/>
    <property type="match status" value="1"/>
</dbReference>
<sequence>MPDNKNNSASTDTHKANFNSIPVVDIAGLFSVELEQRLAVAEQLGRAASEVGFLYITHHGIDPQLIANLRKAAKDFFDQPFDTKMRHYIGTSQTHKGFVPEGEEVYSKGKPDHKEAFDVGFEVPADDPLVLANTPLLGPNDWPQLPDFKASVQAYYEAIFALGRRLFGGFALTLGLEENYFDSLVTRPPSKLRLIHYPFDGAAHDAPGLGAHTDYECFTILLADKPGLEVMNNLGEWIDAPPIADAFVVNIGDMLEVMTAGAFVATAHRVRSVKEERYSFPLFYACDYHTQIKPLPGFAQGGNDYEEITIGEHMYGQALQTYQYLRQRVANGDVQLPGKARKPASFGHLKNQAQPS</sequence>
<dbReference type="Gene3D" id="2.60.120.330">
    <property type="entry name" value="B-lactam Antibiotic, Isopenicillin N Synthase, Chain"/>
    <property type="match status" value="1"/>
</dbReference>
<proteinExistence type="inferred from homology"/>
<dbReference type="InterPro" id="IPR027443">
    <property type="entry name" value="IPNS-like_sf"/>
</dbReference>
<dbReference type="InterPro" id="IPR005123">
    <property type="entry name" value="Oxoglu/Fe-dep_dioxygenase_dom"/>
</dbReference>
<feature type="domain" description="Fe2OG dioxygenase" evidence="7">
    <location>
        <begin position="188"/>
        <end position="286"/>
    </location>
</feature>
<dbReference type="AlphaFoldDB" id="A0A059KT27"/>